<name>M2SAK7_9SPHN</name>
<keyword evidence="1" id="KW-1133">Transmembrane helix</keyword>
<evidence type="ECO:0000256" key="1">
    <source>
        <dbReference type="SAM" id="Phobius"/>
    </source>
</evidence>
<keyword evidence="1" id="KW-0472">Membrane</keyword>
<protein>
    <submittedName>
        <fullName evidence="2">Uncharacterized protein</fullName>
    </submittedName>
</protein>
<evidence type="ECO:0000313" key="3">
    <source>
        <dbReference type="Proteomes" id="UP000011717"/>
    </source>
</evidence>
<organism evidence="2 3">
    <name type="scientific">Pacificimonas flava</name>
    <dbReference type="NCBI Taxonomy" id="1234595"/>
    <lineage>
        <taxon>Bacteria</taxon>
        <taxon>Pseudomonadati</taxon>
        <taxon>Pseudomonadota</taxon>
        <taxon>Alphaproteobacteria</taxon>
        <taxon>Sphingomonadales</taxon>
        <taxon>Sphingosinicellaceae</taxon>
        <taxon>Pacificimonas</taxon>
    </lineage>
</organism>
<reference evidence="2 3" key="1">
    <citation type="journal article" date="2013" name="Genome Announc.">
        <title>Draft Genome Sequence of Strain JLT2015T, Belonging to the Family Sphingomonadaceae of the Alphaproteobacteria.</title>
        <authorList>
            <person name="Tang K."/>
            <person name="Liu K."/>
            <person name="Li S."/>
            <person name="Jiao N."/>
        </authorList>
    </citation>
    <scope>NUCLEOTIDE SEQUENCE [LARGE SCALE GENOMIC DNA]</scope>
    <source>
        <strain evidence="2 3">JLT2015</strain>
    </source>
</reference>
<dbReference type="EMBL" id="AMRV01000007">
    <property type="protein sequence ID" value="EMD82385.1"/>
    <property type="molecule type" value="Genomic_DNA"/>
</dbReference>
<evidence type="ECO:0000313" key="2">
    <source>
        <dbReference type="EMBL" id="EMD82385.1"/>
    </source>
</evidence>
<gene>
    <name evidence="2" type="ORF">C725_2106</name>
</gene>
<keyword evidence="1" id="KW-0812">Transmembrane</keyword>
<dbReference type="Proteomes" id="UP000011717">
    <property type="component" value="Unassembled WGS sequence"/>
</dbReference>
<keyword evidence="3" id="KW-1185">Reference proteome</keyword>
<comment type="caution">
    <text evidence="2">The sequence shown here is derived from an EMBL/GenBank/DDBJ whole genome shotgun (WGS) entry which is preliminary data.</text>
</comment>
<dbReference type="AlphaFoldDB" id="M2SAK7"/>
<sequence>MELEAAHWVATFMNDEPVDQQCFERWLRGDPRRRELFDRMWQRIMGPNMETVLHAYRRKRETKRKRMAAACAGILVLFAGYGAPPTTMTFFCAPPRIWESSRSRAAR</sequence>
<feature type="transmembrane region" description="Helical" evidence="1">
    <location>
        <begin position="67"/>
        <end position="84"/>
    </location>
</feature>
<proteinExistence type="predicted"/>
<accession>M2SAK7</accession>